<sequence>MRQSEGKLSPPSLGVFVAVFHTLPTCMPSPIYACAVRLLPPTLPPQSAQFASHDTHGVRPLLSREKRGILLMIPNSCRASQNFCIGILEMFAETAMCGRPAPALRQQIHSPCPFLPDFPCRDGPIALLHLWVPERKCSTAFTS</sequence>
<organism evidence="1 2">
    <name type="scientific">Linderina pennispora</name>
    <dbReference type="NCBI Taxonomy" id="61395"/>
    <lineage>
        <taxon>Eukaryota</taxon>
        <taxon>Fungi</taxon>
        <taxon>Fungi incertae sedis</taxon>
        <taxon>Zoopagomycota</taxon>
        <taxon>Kickxellomycotina</taxon>
        <taxon>Kickxellomycetes</taxon>
        <taxon>Kickxellales</taxon>
        <taxon>Kickxellaceae</taxon>
        <taxon>Linderina</taxon>
    </lineage>
</organism>
<dbReference type="AlphaFoldDB" id="A0A1Y1WMG0"/>
<evidence type="ECO:0000313" key="2">
    <source>
        <dbReference type="Proteomes" id="UP000193922"/>
    </source>
</evidence>
<name>A0A1Y1WMG0_9FUNG</name>
<protein>
    <submittedName>
        <fullName evidence="1">Uncharacterized protein</fullName>
    </submittedName>
</protein>
<dbReference type="Proteomes" id="UP000193922">
    <property type="component" value="Unassembled WGS sequence"/>
</dbReference>
<reference evidence="1 2" key="1">
    <citation type="submission" date="2016-07" db="EMBL/GenBank/DDBJ databases">
        <title>Pervasive Adenine N6-methylation of Active Genes in Fungi.</title>
        <authorList>
            <consortium name="DOE Joint Genome Institute"/>
            <person name="Mondo S.J."/>
            <person name="Dannebaum R.O."/>
            <person name="Kuo R.C."/>
            <person name="Labutti K."/>
            <person name="Haridas S."/>
            <person name="Kuo A."/>
            <person name="Salamov A."/>
            <person name="Ahrendt S.R."/>
            <person name="Lipzen A."/>
            <person name="Sullivan W."/>
            <person name="Andreopoulos W.B."/>
            <person name="Clum A."/>
            <person name="Lindquist E."/>
            <person name="Daum C."/>
            <person name="Ramamoorthy G.K."/>
            <person name="Gryganskyi A."/>
            <person name="Culley D."/>
            <person name="Magnuson J.K."/>
            <person name="James T.Y."/>
            <person name="O'Malley M.A."/>
            <person name="Stajich J.E."/>
            <person name="Spatafora J.W."/>
            <person name="Visel A."/>
            <person name="Grigoriev I.V."/>
        </authorList>
    </citation>
    <scope>NUCLEOTIDE SEQUENCE [LARGE SCALE GENOMIC DNA]</scope>
    <source>
        <strain evidence="1 2">ATCC 12442</strain>
    </source>
</reference>
<dbReference type="EMBL" id="MCFD01000001">
    <property type="protein sequence ID" value="ORX74468.1"/>
    <property type="molecule type" value="Genomic_DNA"/>
</dbReference>
<dbReference type="RefSeq" id="XP_040747679.1">
    <property type="nucleotide sequence ID" value="XM_040883743.1"/>
</dbReference>
<keyword evidence="2" id="KW-1185">Reference proteome</keyword>
<evidence type="ECO:0000313" key="1">
    <source>
        <dbReference type="EMBL" id="ORX74468.1"/>
    </source>
</evidence>
<dbReference type="GeneID" id="63800391"/>
<gene>
    <name evidence="1" type="ORF">DL89DRAFT_16776</name>
</gene>
<proteinExistence type="predicted"/>
<comment type="caution">
    <text evidence="1">The sequence shown here is derived from an EMBL/GenBank/DDBJ whole genome shotgun (WGS) entry which is preliminary data.</text>
</comment>
<accession>A0A1Y1WMG0</accession>